<dbReference type="EMBL" id="QWIK01000407">
    <property type="protein sequence ID" value="RMY06726.1"/>
    <property type="molecule type" value="Genomic_DNA"/>
</dbReference>
<organism evidence="5 7">
    <name type="scientific">Hortaea werneckii</name>
    <name type="common">Black yeast</name>
    <name type="synonym">Cladosporium werneckii</name>
    <dbReference type="NCBI Taxonomy" id="91943"/>
    <lineage>
        <taxon>Eukaryota</taxon>
        <taxon>Fungi</taxon>
        <taxon>Dikarya</taxon>
        <taxon>Ascomycota</taxon>
        <taxon>Pezizomycotina</taxon>
        <taxon>Dothideomycetes</taxon>
        <taxon>Dothideomycetidae</taxon>
        <taxon>Mycosphaerellales</taxon>
        <taxon>Teratosphaeriaceae</taxon>
        <taxon>Hortaea</taxon>
    </lineage>
</organism>
<dbReference type="SUPFAM" id="SSF51197">
    <property type="entry name" value="Clavaminate synthase-like"/>
    <property type="match status" value="1"/>
</dbReference>
<feature type="domain" description="Fe2OG dioxygenase" evidence="4">
    <location>
        <begin position="173"/>
        <end position="334"/>
    </location>
</feature>
<dbReference type="Proteomes" id="UP000281245">
    <property type="component" value="Unassembled WGS sequence"/>
</dbReference>
<dbReference type="GO" id="GO:0046872">
    <property type="term" value="F:metal ion binding"/>
    <property type="evidence" value="ECO:0007669"/>
    <property type="project" value="UniProtKB-KW"/>
</dbReference>
<dbReference type="Pfam" id="PF14226">
    <property type="entry name" value="DIOX_N"/>
    <property type="match status" value="1"/>
</dbReference>
<dbReference type="Gene3D" id="2.60.120.330">
    <property type="entry name" value="B-lactam Antibiotic, Isopenicillin N Synthase, Chain"/>
    <property type="match status" value="1"/>
</dbReference>
<dbReference type="InterPro" id="IPR026992">
    <property type="entry name" value="DIOX_N"/>
</dbReference>
<reference evidence="7 8" key="1">
    <citation type="journal article" date="2018" name="BMC Genomics">
        <title>Genomic evidence for intraspecific hybridization in a clonal and extremely halotolerant yeast.</title>
        <authorList>
            <person name="Gostincar C."/>
            <person name="Stajich J.E."/>
            <person name="Zupancic J."/>
            <person name="Zalar P."/>
            <person name="Gunde-Cimerman N."/>
        </authorList>
    </citation>
    <scope>NUCLEOTIDE SEQUENCE [LARGE SCALE GENOMIC DNA]</scope>
    <source>
        <strain evidence="6 8">EXF-6654</strain>
        <strain evidence="5 7">EXF-6656</strain>
    </source>
</reference>
<dbReference type="EMBL" id="QWIJ01000415">
    <property type="protein sequence ID" value="RMX82596.1"/>
    <property type="molecule type" value="Genomic_DNA"/>
</dbReference>
<sequence>MAANKSDTVNIPVIDLSPSNQHASSELLNAAAHYGFVFIANDPSTTGLSTAEIDTIFSLSKQFFSSPTEIKEEVSIASNQAGKNVGWLSQGIEKLDPATQKRPDIKEAFNIGEPIRNQLQQPLPKPLQPHAQTLITFQNKCHVLCQTILTHFATALEIEKDWFTSRHDQNIGPSGTVFRLLYYPAAEENPPTGGSEAGDDIRAGAHSDFGSITLLFQQRGQPGLEIRTPAGEWAAVPVNPSSCPASATHDHRASEEQDTSCEEPTAAVPILVNIGDLLEDWTAGLLKSTVHRVIFPKQQKRETQSSEVEKPRDDDSGKEERSGDRFSLAYFCHPLDEAELESVPSRRVEEYAAAAAAGGGKDGRSVGGLRRSVVKGDGKVMTARDHLMERLSATYTVK</sequence>
<dbReference type="GO" id="GO:0044283">
    <property type="term" value="P:small molecule biosynthetic process"/>
    <property type="evidence" value="ECO:0007669"/>
    <property type="project" value="UniProtKB-ARBA"/>
</dbReference>
<gene>
    <name evidence="6" type="ORF">D0868_05718</name>
    <name evidence="5" type="ORF">D0869_05941</name>
</gene>
<dbReference type="InterPro" id="IPR005123">
    <property type="entry name" value="Oxoglu/Fe-dep_dioxygenase_dom"/>
</dbReference>
<protein>
    <recommendedName>
        <fullName evidence="4">Fe2OG dioxygenase domain-containing protein</fullName>
    </recommendedName>
</protein>
<dbReference type="InterPro" id="IPR027443">
    <property type="entry name" value="IPNS-like_sf"/>
</dbReference>
<feature type="region of interest" description="Disordered" evidence="3">
    <location>
        <begin position="237"/>
        <end position="264"/>
    </location>
</feature>
<dbReference type="PANTHER" id="PTHR47990">
    <property type="entry name" value="2-OXOGLUTARATE (2OG) AND FE(II)-DEPENDENT OXYGENASE SUPERFAMILY PROTEIN-RELATED"/>
    <property type="match status" value="1"/>
</dbReference>
<evidence type="ECO:0000256" key="1">
    <source>
        <dbReference type="ARBA" id="ARBA00008056"/>
    </source>
</evidence>
<comment type="caution">
    <text evidence="5">The sequence shown here is derived from an EMBL/GenBank/DDBJ whole genome shotgun (WGS) entry which is preliminary data.</text>
</comment>
<keyword evidence="2" id="KW-0560">Oxidoreductase</keyword>
<evidence type="ECO:0000313" key="8">
    <source>
        <dbReference type="Proteomes" id="UP000282582"/>
    </source>
</evidence>
<accession>A0A3M6WWN1</accession>
<proteinExistence type="inferred from homology"/>
<keyword evidence="2" id="KW-0479">Metal-binding</keyword>
<keyword evidence="2" id="KW-0408">Iron</keyword>
<dbReference type="VEuPathDB" id="FungiDB:BTJ68_09043"/>
<dbReference type="OrthoDB" id="288590at2759"/>
<evidence type="ECO:0000313" key="5">
    <source>
        <dbReference type="EMBL" id="RMX82596.1"/>
    </source>
</evidence>
<feature type="region of interest" description="Disordered" evidence="3">
    <location>
        <begin position="297"/>
        <end position="322"/>
    </location>
</feature>
<evidence type="ECO:0000256" key="2">
    <source>
        <dbReference type="RuleBase" id="RU003682"/>
    </source>
</evidence>
<dbReference type="AlphaFoldDB" id="A0A3M6WWN1"/>
<evidence type="ECO:0000313" key="7">
    <source>
        <dbReference type="Proteomes" id="UP000281245"/>
    </source>
</evidence>
<evidence type="ECO:0000313" key="6">
    <source>
        <dbReference type="EMBL" id="RMY06726.1"/>
    </source>
</evidence>
<feature type="compositionally biased region" description="Basic and acidic residues" evidence="3">
    <location>
        <begin position="299"/>
        <end position="322"/>
    </location>
</feature>
<dbReference type="Proteomes" id="UP000282582">
    <property type="component" value="Unassembled WGS sequence"/>
</dbReference>
<evidence type="ECO:0000256" key="3">
    <source>
        <dbReference type="SAM" id="MobiDB-lite"/>
    </source>
</evidence>
<dbReference type="InterPro" id="IPR050231">
    <property type="entry name" value="Iron_ascorbate_oxido_reductase"/>
</dbReference>
<name>A0A3M6WWN1_HORWE</name>
<evidence type="ECO:0000259" key="4">
    <source>
        <dbReference type="PROSITE" id="PS51471"/>
    </source>
</evidence>
<dbReference type="PROSITE" id="PS51471">
    <property type="entry name" value="FE2OG_OXY"/>
    <property type="match status" value="1"/>
</dbReference>
<comment type="similarity">
    <text evidence="1 2">Belongs to the iron/ascorbate-dependent oxidoreductase family.</text>
</comment>
<dbReference type="GO" id="GO:0016491">
    <property type="term" value="F:oxidoreductase activity"/>
    <property type="evidence" value="ECO:0007669"/>
    <property type="project" value="UniProtKB-KW"/>
</dbReference>